<proteinExistence type="predicted"/>
<comment type="caution">
    <text evidence="2">The sequence shown here is derived from an EMBL/GenBank/DDBJ whole genome shotgun (WGS) entry which is preliminary data.</text>
</comment>
<dbReference type="Proteomes" id="UP000584374">
    <property type="component" value="Unassembled WGS sequence"/>
</dbReference>
<gene>
    <name evidence="2" type="ORF">BJ970_004928</name>
</gene>
<evidence type="ECO:0000313" key="2">
    <source>
        <dbReference type="EMBL" id="MBB5157394.1"/>
    </source>
</evidence>
<protein>
    <submittedName>
        <fullName evidence="2">Uncharacterized protein</fullName>
    </submittedName>
</protein>
<organism evidence="2 3">
    <name type="scientific">Saccharopolyspora phatthalungensis</name>
    <dbReference type="NCBI Taxonomy" id="664693"/>
    <lineage>
        <taxon>Bacteria</taxon>
        <taxon>Bacillati</taxon>
        <taxon>Actinomycetota</taxon>
        <taxon>Actinomycetes</taxon>
        <taxon>Pseudonocardiales</taxon>
        <taxon>Pseudonocardiaceae</taxon>
        <taxon>Saccharopolyspora</taxon>
    </lineage>
</organism>
<accession>A0A840Q9F1</accession>
<dbReference type="AlphaFoldDB" id="A0A840Q9F1"/>
<evidence type="ECO:0000313" key="3">
    <source>
        <dbReference type="Proteomes" id="UP000584374"/>
    </source>
</evidence>
<reference evidence="2 3" key="1">
    <citation type="submission" date="2020-08" db="EMBL/GenBank/DDBJ databases">
        <title>Sequencing the genomes of 1000 actinobacteria strains.</title>
        <authorList>
            <person name="Klenk H.-P."/>
        </authorList>
    </citation>
    <scope>NUCLEOTIDE SEQUENCE [LARGE SCALE GENOMIC DNA]</scope>
    <source>
        <strain evidence="2 3">DSM 45584</strain>
    </source>
</reference>
<sequence>MSALPFVFPADSLTPGAKRAQDQMPGGGEPGHVQTNLGEDNRGGDWASKMSEATTDHLMQASSRSFSNRLFSAVRALTRSMR</sequence>
<evidence type="ECO:0000256" key="1">
    <source>
        <dbReference type="SAM" id="MobiDB-lite"/>
    </source>
</evidence>
<feature type="region of interest" description="Disordered" evidence="1">
    <location>
        <begin position="1"/>
        <end position="49"/>
    </location>
</feature>
<dbReference type="EMBL" id="JACHIW010000001">
    <property type="protein sequence ID" value="MBB5157394.1"/>
    <property type="molecule type" value="Genomic_DNA"/>
</dbReference>
<keyword evidence="3" id="KW-1185">Reference proteome</keyword>
<name>A0A840Q9F1_9PSEU</name>